<protein>
    <submittedName>
        <fullName evidence="2">Uncharacterized protein</fullName>
    </submittedName>
</protein>
<dbReference type="RefSeq" id="WP_260332047.1">
    <property type="nucleotide sequence ID" value="NZ_JACHDE010000002.1"/>
</dbReference>
<comment type="caution">
    <text evidence="2">The sequence shown here is derived from an EMBL/GenBank/DDBJ whole genome shotgun (WGS) entry which is preliminary data.</text>
</comment>
<dbReference type="EMBL" id="JACHDE010000002">
    <property type="protein sequence ID" value="MBB5399486.1"/>
    <property type="molecule type" value="Genomic_DNA"/>
</dbReference>
<feature type="region of interest" description="Disordered" evidence="1">
    <location>
        <begin position="1"/>
        <end position="21"/>
    </location>
</feature>
<gene>
    <name evidence="2" type="ORF">HDG41_001525</name>
</gene>
<dbReference type="AlphaFoldDB" id="A0A7W8L2Z5"/>
<sequence length="109" mass="12024">MQPLAPTRGEAGGKPISAACPTEREKPTMTNRIRMTLLATNAEGSPDLYLTFVEATDLQYDEGQHYDMTLARAEVEGYRAPMIAFDQNDMAANVLRHAADFMEGDTNDL</sequence>
<accession>A0A7W8L2Z5</accession>
<proteinExistence type="predicted"/>
<evidence type="ECO:0000313" key="3">
    <source>
        <dbReference type="Proteomes" id="UP000592820"/>
    </source>
</evidence>
<name>A0A7W8L2Z5_9BURK</name>
<evidence type="ECO:0000256" key="1">
    <source>
        <dbReference type="SAM" id="MobiDB-lite"/>
    </source>
</evidence>
<dbReference type="Proteomes" id="UP000592820">
    <property type="component" value="Unassembled WGS sequence"/>
</dbReference>
<reference evidence="2 3" key="1">
    <citation type="submission" date="2020-08" db="EMBL/GenBank/DDBJ databases">
        <title>Genomic Encyclopedia of Type Strains, Phase IV (KMG-V): Genome sequencing to study the core and pangenomes of soil and plant-associated prokaryotes.</title>
        <authorList>
            <person name="Whitman W."/>
        </authorList>
    </citation>
    <scope>NUCLEOTIDE SEQUENCE [LARGE SCALE GENOMIC DNA]</scope>
    <source>
        <strain evidence="2 3">JPY162</strain>
    </source>
</reference>
<organism evidence="2 3">
    <name type="scientific">Paraburkholderia youngii</name>
    <dbReference type="NCBI Taxonomy" id="2782701"/>
    <lineage>
        <taxon>Bacteria</taxon>
        <taxon>Pseudomonadati</taxon>
        <taxon>Pseudomonadota</taxon>
        <taxon>Betaproteobacteria</taxon>
        <taxon>Burkholderiales</taxon>
        <taxon>Burkholderiaceae</taxon>
        <taxon>Paraburkholderia</taxon>
    </lineage>
</organism>
<evidence type="ECO:0000313" key="2">
    <source>
        <dbReference type="EMBL" id="MBB5399486.1"/>
    </source>
</evidence>